<feature type="compositionally biased region" description="Basic and acidic residues" evidence="1">
    <location>
        <begin position="1110"/>
        <end position="1119"/>
    </location>
</feature>
<dbReference type="Proteomes" id="UP001562425">
    <property type="component" value="Unassembled WGS sequence"/>
</dbReference>
<feature type="compositionally biased region" description="Basic and acidic residues" evidence="1">
    <location>
        <begin position="1567"/>
        <end position="1582"/>
    </location>
</feature>
<feature type="compositionally biased region" description="Low complexity" evidence="1">
    <location>
        <begin position="360"/>
        <end position="371"/>
    </location>
</feature>
<dbReference type="SUPFAM" id="SSF63748">
    <property type="entry name" value="Tudor/PWWP/MBT"/>
    <property type="match status" value="1"/>
</dbReference>
<feature type="region of interest" description="Disordered" evidence="1">
    <location>
        <begin position="324"/>
        <end position="736"/>
    </location>
</feature>
<feature type="compositionally biased region" description="Low complexity" evidence="1">
    <location>
        <begin position="1642"/>
        <end position="1654"/>
    </location>
</feature>
<evidence type="ECO:0000313" key="3">
    <source>
        <dbReference type="EMBL" id="KAL1395819.1"/>
    </source>
</evidence>
<feature type="compositionally biased region" description="Low complexity" evidence="1">
    <location>
        <begin position="1004"/>
        <end position="1029"/>
    </location>
</feature>
<feature type="region of interest" description="Disordered" evidence="1">
    <location>
        <begin position="269"/>
        <end position="310"/>
    </location>
</feature>
<name>A0ABD1DBE2_CULPP</name>
<feature type="compositionally biased region" description="Basic and acidic residues" evidence="1">
    <location>
        <begin position="702"/>
        <end position="716"/>
    </location>
</feature>
<feature type="region of interest" description="Disordered" evidence="1">
    <location>
        <begin position="181"/>
        <end position="223"/>
    </location>
</feature>
<dbReference type="CDD" id="cd05162">
    <property type="entry name" value="PWWP"/>
    <property type="match status" value="1"/>
</dbReference>
<proteinExistence type="predicted"/>
<feature type="compositionally biased region" description="Polar residues" evidence="1">
    <location>
        <begin position="1541"/>
        <end position="1552"/>
    </location>
</feature>
<feature type="compositionally biased region" description="Acidic residues" evidence="1">
    <location>
        <begin position="427"/>
        <end position="437"/>
    </location>
</feature>
<feature type="region of interest" description="Disordered" evidence="1">
    <location>
        <begin position="1338"/>
        <end position="1412"/>
    </location>
</feature>
<feature type="compositionally biased region" description="Polar residues" evidence="1">
    <location>
        <begin position="764"/>
        <end position="781"/>
    </location>
</feature>
<feature type="compositionally biased region" description="Polar residues" evidence="1">
    <location>
        <begin position="1343"/>
        <end position="1386"/>
    </location>
</feature>
<feature type="compositionally biased region" description="Polar residues" evidence="1">
    <location>
        <begin position="687"/>
        <end position="701"/>
    </location>
</feature>
<protein>
    <recommendedName>
        <fullName evidence="2">PWWP domain-containing protein</fullName>
    </recommendedName>
</protein>
<feature type="compositionally biased region" description="Low complexity" evidence="1">
    <location>
        <begin position="476"/>
        <end position="488"/>
    </location>
</feature>
<feature type="compositionally biased region" description="Basic and acidic residues" evidence="1">
    <location>
        <begin position="636"/>
        <end position="664"/>
    </location>
</feature>
<feature type="compositionally biased region" description="Polar residues" evidence="1">
    <location>
        <begin position="2099"/>
        <end position="2114"/>
    </location>
</feature>
<feature type="compositionally biased region" description="Polar residues" evidence="1">
    <location>
        <begin position="540"/>
        <end position="555"/>
    </location>
</feature>
<dbReference type="InterPro" id="IPR000313">
    <property type="entry name" value="PWWP_dom"/>
</dbReference>
<feature type="region of interest" description="Disordered" evidence="1">
    <location>
        <begin position="128"/>
        <end position="156"/>
    </location>
</feature>
<sequence>MEEDGEYADGEIVWVKLSYCWWPGEVLAGSRLTDEFLSTLKRRPLAVVKFFDEDSYEYVKNTNFIYKYNCSRKHEFLRKGLEQYRAKNKHMVKFPADVMQAERATGGDPNIVNSTEFLPQKRESYADIFSPDKSKGGKGKASATTPRGGSPKKAAAISPSKIIPVIPVRKHEVRILGQASSPSGIASRSSLGGCLSTPNNSSLNASTSSSVGEPGSSAPANVSAASPSQIYHCHKCGFESSRQNVIVLHTKYCRAVPLAPFNIPAVRESKSLQSTTARTTTLEDPVTPKAAPKLPDEPPQQPPAAAPADEEELVEVIQVVEEKTPAAVGRSSRTPRTAAKAATPTPKVDRRKNRGGRGKAVATPVVEVEAVAADEEKVEVLQVSEEEPPAEEVVPAPEVGKGLDDSTGKDSKGKADVELKNELLADWSEDEQDEQELKEDKRKAASSDESEKVESTEKAAPVISITDSSAEKSVESSPQLASPVSSSSGTTIKYRNIPKKQKREFIEVTNDQPATTQAVTIEKSSSESSISTAATCGDKTASSSSADSLPEQSRPLSAKQRILDRATRGSSKSNSSSTEELKPVIVAATAASAESQHDSASTSDETKKDIASCFDFKEEEEEEVVLSKSPRRSLSNRRDVSLDAKQEQEELERAKKDAELKNEIDSLLNEVSVPSLPDLPKLPVSPRATSPGPSQEIISPQSKEEIDRNRTLPPKERGKRIFKTRNKPTVENEAIALEQSKAIVLDFVKKSHEEEEAQQQQEAKLSSESPTTTNDDSQESVLSAVATEPQRFENSEFAAIKAKRAKLPVEEEPPKEEESTVSSSNEEPKPATAEQPDSLPVSISKDQLTLEVLEITTPSPKSRKGKQQPLKQTIVSPIVLIEKLPEPVKEEQQSEVTPKATPARKKRAGEMDQLDLTALDTPRSRRGRSAKVEEPTPEPEPPKEIEAAAPVEKRKANRGKKEEEVPAVDETPEVEPKPSKSKRSKQSQQRSADSTADLHAEVDPVVPTSVEPAPEEPVVSEPVPIVEPVVAKHQPIKMIIKSKGKKSNSELIYDDPVVAPEPKPEETQEKLPKSPKSSKRKKEEPAVEPPAEETVEPLAKSPKSKRPKVKASEKPKEPEVSVGGPSATDLQVAEALIQLPEAPVIPPKVAVVDDQEMVEVKSNNSSPVHSKTINPRKRHLQKLMDTAEVIVEQPPPEIVTIPEKKKRETIVEVVSVAPASIVQDLPAKTTNVVVASVPPPDEDKFDIDNIPIVMDDSELLEDSTISTTSNTGRRSTVPPVVAPVDEDVKLISTTKPMTKKIVIVKSSNGSAKIVGRKESPAVAKKNLAIKSTTITIKPPLDQLSPTNVTTRSPAHSPTPMRSAQLVQASSGGQIVITSKGTVLTTQSPSTSTARSHSSDGLKTHVSQSHSKPAIVSSVVSSASSISSSSSSSSSSATKELPESAANSTPQRPGTGAAAAIKSPAKICVQSQEIIHPATKPRPVASSPVVVQKVTTEVGQQHKKGLAAASASSQKKSSGKKQAEPGTSGGKPLFATSKGALITSQPATTSSVNPGKKNHRVIKISPQKLKEFTRLGMVEDKGKGKVLTASGMKKFRQEQEQLLQQQQQQQEPQSKPDKPIQRADSIDEEPSTSTPTPPPPADAPAEVVVAAAADSSVKELPPASPAEPEQSPEVAEEEPAKPEEIVEENEAAAAETEPECSSSSKVEPVPAAEEASESASAQPEVPAEATSESSSNVQESSQLIAVPAENFGGPANLFYLCSVREEGFVPVNNELLYLDSSNQLVALPEQASVEDIVQQAAGQEVLEIPAGEHAAVDVEGAVEAGQQNILLNTQDGQQIILDQQSLMALAAAGADTSQLLTPDGQQIVLQGSAQELLAALAVTQPGLGIAVAAEGTQIIVAPESLIDLQDAPLPGEIIQVNPNTTVETNAVLTKPPIMSTVEVPSKNGNGTTDAGAADKALDPVATTNLDESLAAVIGVPGNPNVPTSLELPITVTNPVIAKTTTCKINPIYPTTTAIAAIPGVLDLPPTALAQTGTDSPHVEPTHESSSSDDTRAEHFKHQEEEDGDRGRSPTTANGKPTLDHDDCDDDPLDDEIIPNTPESQMNSHAEISSQFSDDDDTSPVVPLPRVIGEDDDDDDNSNFSDVIPIQPNVILRNINNELINNNENSNNSSSDMELDPAGNEENDPNQTAEVAATGSANSNSLVER</sequence>
<feature type="compositionally biased region" description="Basic and acidic residues" evidence="1">
    <location>
        <begin position="1062"/>
        <end position="1072"/>
    </location>
</feature>
<comment type="caution">
    <text evidence="3">The sequence shown here is derived from an EMBL/GenBank/DDBJ whole genome shotgun (WGS) entry which is preliminary data.</text>
</comment>
<feature type="compositionally biased region" description="Low complexity" evidence="1">
    <location>
        <begin position="2164"/>
        <end position="2173"/>
    </location>
</feature>
<feature type="compositionally biased region" description="Low complexity" evidence="1">
    <location>
        <begin position="1424"/>
        <end position="1436"/>
    </location>
</feature>
<dbReference type="EMBL" id="JBEHCU010006973">
    <property type="protein sequence ID" value="KAL1395819.1"/>
    <property type="molecule type" value="Genomic_DNA"/>
</dbReference>
<feature type="compositionally biased region" description="Basic and acidic residues" evidence="1">
    <location>
        <begin position="438"/>
        <end position="457"/>
    </location>
</feature>
<keyword evidence="4" id="KW-1185">Reference proteome</keyword>
<organism evidence="3 4">
    <name type="scientific">Culex pipiens pipiens</name>
    <name type="common">Northern house mosquito</name>
    <dbReference type="NCBI Taxonomy" id="38569"/>
    <lineage>
        <taxon>Eukaryota</taxon>
        <taxon>Metazoa</taxon>
        <taxon>Ecdysozoa</taxon>
        <taxon>Arthropoda</taxon>
        <taxon>Hexapoda</taxon>
        <taxon>Insecta</taxon>
        <taxon>Pterygota</taxon>
        <taxon>Neoptera</taxon>
        <taxon>Endopterygota</taxon>
        <taxon>Diptera</taxon>
        <taxon>Nematocera</taxon>
        <taxon>Culicoidea</taxon>
        <taxon>Culicidae</taxon>
        <taxon>Culicinae</taxon>
        <taxon>Culicini</taxon>
        <taxon>Culex</taxon>
        <taxon>Culex</taxon>
    </lineage>
</organism>
<feature type="compositionally biased region" description="Polar residues" evidence="1">
    <location>
        <begin position="2187"/>
        <end position="2207"/>
    </location>
</feature>
<feature type="compositionally biased region" description="Polar residues" evidence="1">
    <location>
        <begin position="271"/>
        <end position="282"/>
    </location>
</feature>
<feature type="compositionally biased region" description="Low complexity" evidence="1">
    <location>
        <begin position="521"/>
        <end position="531"/>
    </location>
</feature>
<feature type="region of interest" description="Disordered" evidence="1">
    <location>
        <begin position="1424"/>
        <end position="1462"/>
    </location>
</feature>
<feature type="compositionally biased region" description="Acidic residues" evidence="1">
    <location>
        <begin position="2084"/>
        <end position="2095"/>
    </location>
</feature>
<feature type="compositionally biased region" description="Basic and acidic residues" evidence="1">
    <location>
        <begin position="930"/>
        <end position="964"/>
    </location>
</feature>
<feature type="region of interest" description="Disordered" evidence="1">
    <location>
        <begin position="752"/>
        <end position="1126"/>
    </location>
</feature>
<feature type="compositionally biased region" description="Low complexity" evidence="1">
    <location>
        <begin position="1705"/>
        <end position="1739"/>
    </location>
</feature>
<feature type="compositionally biased region" description="Polar residues" evidence="1">
    <location>
        <begin position="592"/>
        <end position="603"/>
    </location>
</feature>
<feature type="compositionally biased region" description="Basic and acidic residues" evidence="1">
    <location>
        <begin position="401"/>
        <end position="423"/>
    </location>
</feature>
<feature type="compositionally biased region" description="Low complexity" evidence="1">
    <location>
        <begin position="1505"/>
        <end position="1515"/>
    </location>
</feature>
<gene>
    <name evidence="3" type="ORF">pipiens_010960</name>
</gene>
<feature type="region of interest" description="Disordered" evidence="1">
    <location>
        <begin position="2164"/>
        <end position="2207"/>
    </location>
</feature>
<feature type="compositionally biased region" description="Basic and acidic residues" evidence="1">
    <location>
        <begin position="2051"/>
        <end position="2070"/>
    </location>
</feature>
<accession>A0ABD1DBE2</accession>
<dbReference type="Pfam" id="PF00855">
    <property type="entry name" value="PWWP"/>
    <property type="match status" value="1"/>
</dbReference>
<feature type="compositionally biased region" description="Polar residues" evidence="1">
    <location>
        <begin position="509"/>
        <end position="519"/>
    </location>
</feature>
<evidence type="ECO:0000256" key="1">
    <source>
        <dbReference type="SAM" id="MobiDB-lite"/>
    </source>
</evidence>
<feature type="domain" description="PWWP" evidence="2">
    <location>
        <begin position="10"/>
        <end position="102"/>
    </location>
</feature>
<feature type="compositionally biased region" description="Low complexity" evidence="1">
    <location>
        <begin position="1599"/>
        <end position="1610"/>
    </location>
</feature>
<feature type="compositionally biased region" description="Basic and acidic residues" evidence="1">
    <location>
        <begin position="883"/>
        <end position="892"/>
    </location>
</feature>
<feature type="compositionally biased region" description="Basic and acidic residues" evidence="1">
    <location>
        <begin position="1613"/>
        <end position="1624"/>
    </location>
</feature>
<feature type="compositionally biased region" description="Basic residues" evidence="1">
    <location>
        <begin position="717"/>
        <end position="726"/>
    </location>
</feature>
<dbReference type="Gene3D" id="2.30.30.140">
    <property type="match status" value="1"/>
</dbReference>
<evidence type="ECO:0000313" key="4">
    <source>
        <dbReference type="Proteomes" id="UP001562425"/>
    </source>
</evidence>
<feature type="region of interest" description="Disordered" evidence="1">
    <location>
        <begin position="2029"/>
        <end position="2124"/>
    </location>
</feature>
<evidence type="ECO:0000259" key="2">
    <source>
        <dbReference type="Pfam" id="PF00855"/>
    </source>
</evidence>
<feature type="region of interest" description="Disordered" evidence="1">
    <location>
        <begin position="1493"/>
        <end position="1739"/>
    </location>
</feature>
<reference evidence="3 4" key="1">
    <citation type="submission" date="2024-05" db="EMBL/GenBank/DDBJ databases">
        <title>Culex pipiens pipiens assembly and annotation.</title>
        <authorList>
            <person name="Alout H."/>
            <person name="Durand T."/>
        </authorList>
    </citation>
    <scope>NUCLEOTIDE SEQUENCE [LARGE SCALE GENOMIC DNA]</scope>
    <source>
        <strain evidence="3">HA-2024</strain>
        <tissue evidence="3">Whole body</tissue>
    </source>
</reference>
<feature type="compositionally biased region" description="Acidic residues" evidence="1">
    <location>
        <begin position="2175"/>
        <end position="2186"/>
    </location>
</feature>
<feature type="compositionally biased region" description="Low complexity" evidence="1">
    <location>
        <begin position="330"/>
        <end position="346"/>
    </location>
</feature>